<feature type="compositionally biased region" description="Polar residues" evidence="1">
    <location>
        <begin position="651"/>
        <end position="662"/>
    </location>
</feature>
<feature type="region of interest" description="Disordered" evidence="1">
    <location>
        <begin position="207"/>
        <end position="228"/>
    </location>
</feature>
<sequence length="696" mass="76341">MDDIQGLVLKPFYDIVEGAETALKNAQAAGLVEPMQKAAQSLVKDGRRAIARVEPLCHRHYAHYSTNFVTALKANEPIRDLIAPLEDVLFDFDDYVEVKGFDAARFAKAQGLVRTAALRISDILKRMHLEAPPVEDELSALSLSRKPSLAGHSQTSEHPSTPLSPWFRGLFSDEDVGRDGRSMGVAGDTGAPSPRRASFRPLTISAIPESDEAPEEPMSATSAGPVPEWWVPQPDGRHMLGNDTSVAREMESPGQFRFQSAPVEPEPDPDPWKAEVSVTSDTPSMGAESYWERRRRVSSTREGSYDTSPVLPDAETFPSSFHQFHGFCSGAKDVIRGGVGFRKIKKAGIAAGNITVAKCQSCLFELGWREYEADLDRQEGANHRTAGVGFRLRFVCKSHMATKHIDEQLYGCLFCVQQGRTNEESDATVFFSQKQLFAHLARHARPLPAVPGVTVVEGAEVPPQHADNYDVHRAGPPVVSLMEGIAEDVARMPAAVATETARAGGLKSLRCPPQQQGGRGQGSTPMLQFASGARIVGVEFPAKWQGEWAVGWHDNMRGLFPAHMVRLEPPPKADLGEGQQSSAQAITRWKRSPSQRDPGDWLKFDRGETITGITYAYKEHWCWAGFNAKNKWGIFPQAFLEPNTLREAPASSDTASVQSGRSGRSDDKRAGAARWMSIRGHRKSGNSTDLKTHSTN</sequence>
<gene>
    <name evidence="2" type="ORF">P8C59_008536</name>
</gene>
<keyword evidence="3" id="KW-1185">Reference proteome</keyword>
<evidence type="ECO:0000256" key="1">
    <source>
        <dbReference type="SAM" id="MobiDB-lite"/>
    </source>
</evidence>
<proteinExistence type="predicted"/>
<feature type="compositionally biased region" description="Polar residues" evidence="1">
    <location>
        <begin position="151"/>
        <end position="163"/>
    </location>
</feature>
<dbReference type="EMBL" id="JAQQPM010000008">
    <property type="protein sequence ID" value="KAK2074319.1"/>
    <property type="molecule type" value="Genomic_DNA"/>
</dbReference>
<evidence type="ECO:0008006" key="4">
    <source>
        <dbReference type="Google" id="ProtNLM"/>
    </source>
</evidence>
<feature type="region of interest" description="Disordered" evidence="1">
    <location>
        <begin position="178"/>
        <end position="197"/>
    </location>
</feature>
<feature type="region of interest" description="Disordered" evidence="1">
    <location>
        <begin position="646"/>
        <end position="696"/>
    </location>
</feature>
<evidence type="ECO:0000313" key="2">
    <source>
        <dbReference type="EMBL" id="KAK2074319.1"/>
    </source>
</evidence>
<name>A0AAD9IBL1_9PEZI</name>
<dbReference type="AlphaFoldDB" id="A0AAD9IBL1"/>
<feature type="region of interest" description="Disordered" evidence="1">
    <location>
        <begin position="145"/>
        <end position="169"/>
    </location>
</feature>
<feature type="region of interest" description="Disordered" evidence="1">
    <location>
        <begin position="252"/>
        <end position="311"/>
    </location>
</feature>
<protein>
    <recommendedName>
        <fullName evidence="4">SH3 domain-containing protein</fullName>
    </recommendedName>
</protein>
<dbReference type="InterPro" id="IPR036028">
    <property type="entry name" value="SH3-like_dom_sf"/>
</dbReference>
<evidence type="ECO:0000313" key="3">
    <source>
        <dbReference type="Proteomes" id="UP001217918"/>
    </source>
</evidence>
<dbReference type="Proteomes" id="UP001217918">
    <property type="component" value="Unassembled WGS sequence"/>
</dbReference>
<organism evidence="2 3">
    <name type="scientific">Phyllachora maydis</name>
    <dbReference type="NCBI Taxonomy" id="1825666"/>
    <lineage>
        <taxon>Eukaryota</taxon>
        <taxon>Fungi</taxon>
        <taxon>Dikarya</taxon>
        <taxon>Ascomycota</taxon>
        <taxon>Pezizomycotina</taxon>
        <taxon>Sordariomycetes</taxon>
        <taxon>Sordariomycetidae</taxon>
        <taxon>Phyllachorales</taxon>
        <taxon>Phyllachoraceae</taxon>
        <taxon>Phyllachora</taxon>
    </lineage>
</organism>
<accession>A0AAD9IBL1</accession>
<comment type="caution">
    <text evidence="2">The sequence shown here is derived from an EMBL/GenBank/DDBJ whole genome shotgun (WGS) entry which is preliminary data.</text>
</comment>
<reference evidence="2" key="1">
    <citation type="journal article" date="2023" name="Mol. Plant Microbe Interact.">
        <title>Elucidating the Obligate Nature and Biological Capacity of an Invasive Fungal Corn Pathogen.</title>
        <authorList>
            <person name="MacCready J.S."/>
            <person name="Roggenkamp E.M."/>
            <person name="Gdanetz K."/>
            <person name="Chilvers M.I."/>
        </authorList>
    </citation>
    <scope>NUCLEOTIDE SEQUENCE</scope>
    <source>
        <strain evidence="2">PM02</strain>
    </source>
</reference>
<feature type="region of interest" description="Disordered" evidence="1">
    <location>
        <begin position="572"/>
        <end position="601"/>
    </location>
</feature>
<feature type="compositionally biased region" description="Polar residues" evidence="1">
    <location>
        <begin position="685"/>
        <end position="696"/>
    </location>
</feature>
<dbReference type="SUPFAM" id="SSF50044">
    <property type="entry name" value="SH3-domain"/>
    <property type="match status" value="1"/>
</dbReference>